<dbReference type="SMART" id="SM00213">
    <property type="entry name" value="UBQ"/>
    <property type="match status" value="1"/>
</dbReference>
<dbReference type="SUPFAM" id="SSF54236">
    <property type="entry name" value="Ubiquitin-like"/>
    <property type="match status" value="1"/>
</dbReference>
<dbReference type="Pfam" id="PF00240">
    <property type="entry name" value="ubiquitin"/>
    <property type="match status" value="1"/>
</dbReference>
<reference evidence="2 3" key="1">
    <citation type="journal article" date="2006" name="Science">
        <title>Phytophthora genome sequences uncover evolutionary origins and mechanisms of pathogenesis.</title>
        <authorList>
            <person name="Tyler B.M."/>
            <person name="Tripathy S."/>
            <person name="Zhang X."/>
            <person name="Dehal P."/>
            <person name="Jiang R.H."/>
            <person name="Aerts A."/>
            <person name="Arredondo F.D."/>
            <person name="Baxter L."/>
            <person name="Bensasson D."/>
            <person name="Beynon J.L."/>
            <person name="Chapman J."/>
            <person name="Damasceno C.M."/>
            <person name="Dorrance A.E."/>
            <person name="Dou D."/>
            <person name="Dickerman A.W."/>
            <person name="Dubchak I.L."/>
            <person name="Garbelotto M."/>
            <person name="Gijzen M."/>
            <person name="Gordon S.G."/>
            <person name="Govers F."/>
            <person name="Grunwald N.J."/>
            <person name="Huang W."/>
            <person name="Ivors K.L."/>
            <person name="Jones R.W."/>
            <person name="Kamoun S."/>
            <person name="Krampis K."/>
            <person name="Lamour K.H."/>
            <person name="Lee M.K."/>
            <person name="McDonald W.H."/>
            <person name="Medina M."/>
            <person name="Meijer H.J."/>
            <person name="Nordberg E.K."/>
            <person name="Maclean D.J."/>
            <person name="Ospina-Giraldo M.D."/>
            <person name="Morris P.F."/>
            <person name="Phuntumart V."/>
            <person name="Putnam N.H."/>
            <person name="Rash S."/>
            <person name="Rose J.K."/>
            <person name="Sakihama Y."/>
            <person name="Salamov A.A."/>
            <person name="Savidor A."/>
            <person name="Scheuring C.F."/>
            <person name="Smith B.M."/>
            <person name="Sobral B.W."/>
            <person name="Terry A."/>
            <person name="Torto-Alalibo T.A."/>
            <person name="Win J."/>
            <person name="Xu Z."/>
            <person name="Zhang H."/>
            <person name="Grigoriev I.V."/>
            <person name="Rokhsar D.S."/>
            <person name="Boore J.L."/>
        </authorList>
    </citation>
    <scope>NUCLEOTIDE SEQUENCE [LARGE SCALE GENOMIC DNA]</scope>
    <source>
        <strain evidence="2 3">P6497</strain>
    </source>
</reference>
<dbReference type="InterPro" id="IPR050158">
    <property type="entry name" value="Ubiquitin_ubiquitin-like"/>
</dbReference>
<dbReference type="EMBL" id="JH159153">
    <property type="protein sequence ID" value="EGZ22190.1"/>
    <property type="molecule type" value="Genomic_DNA"/>
</dbReference>
<dbReference type="InterPro" id="IPR000626">
    <property type="entry name" value="Ubiquitin-like_dom"/>
</dbReference>
<dbReference type="OMA" id="ECKAHEQ"/>
<dbReference type="PANTHER" id="PTHR10666">
    <property type="entry name" value="UBIQUITIN"/>
    <property type="match status" value="1"/>
</dbReference>
<organism evidence="2 3">
    <name type="scientific">Phytophthora sojae (strain P6497)</name>
    <name type="common">Soybean stem and root rot agent</name>
    <name type="synonym">Phytophthora megasperma f. sp. glycines</name>
    <dbReference type="NCBI Taxonomy" id="1094619"/>
    <lineage>
        <taxon>Eukaryota</taxon>
        <taxon>Sar</taxon>
        <taxon>Stramenopiles</taxon>
        <taxon>Oomycota</taxon>
        <taxon>Peronosporomycetes</taxon>
        <taxon>Peronosporales</taxon>
        <taxon>Peronosporaceae</taxon>
        <taxon>Phytophthora</taxon>
    </lineage>
</organism>
<evidence type="ECO:0000313" key="2">
    <source>
        <dbReference type="EMBL" id="EGZ22190.1"/>
    </source>
</evidence>
<feature type="domain" description="Ubiquitin-like" evidence="1">
    <location>
        <begin position="36"/>
        <end position="111"/>
    </location>
</feature>
<protein>
    <recommendedName>
        <fullName evidence="1">Ubiquitin-like domain-containing protein</fullName>
    </recommendedName>
</protein>
<dbReference type="GeneID" id="20641762"/>
<dbReference type="InParanoid" id="G4Z2R5"/>
<dbReference type="Proteomes" id="UP000002640">
    <property type="component" value="Unassembled WGS sequence"/>
</dbReference>
<dbReference type="Gene3D" id="3.10.20.90">
    <property type="entry name" value="Phosphatidylinositol 3-kinase Catalytic Subunit, Chain A, domain 1"/>
    <property type="match status" value="1"/>
</dbReference>
<dbReference type="RefSeq" id="XP_009524907.1">
    <property type="nucleotide sequence ID" value="XM_009526612.1"/>
</dbReference>
<name>G4Z2R5_PHYSP</name>
<proteinExistence type="predicted"/>
<dbReference type="InterPro" id="IPR029071">
    <property type="entry name" value="Ubiquitin-like_domsf"/>
</dbReference>
<accession>G4Z2R5</accession>
<evidence type="ECO:0000313" key="3">
    <source>
        <dbReference type="Proteomes" id="UP000002640"/>
    </source>
</evidence>
<gene>
    <name evidence="2" type="ORF">PHYSODRAFT_299596</name>
</gene>
<dbReference type="KEGG" id="psoj:PHYSODRAFT_299596"/>
<evidence type="ECO:0000259" key="1">
    <source>
        <dbReference type="PROSITE" id="PS50053"/>
    </source>
</evidence>
<dbReference type="InterPro" id="IPR019956">
    <property type="entry name" value="Ubiquitin_dom"/>
</dbReference>
<dbReference type="STRING" id="1094619.G4Z2R5"/>
<dbReference type="PRINTS" id="PR00348">
    <property type="entry name" value="UBIQUITIN"/>
</dbReference>
<sequence>MELSCPAIALSTPLFQISWGGPPGLIAETLFSPRLVTVTVKTLTGRRFSLLYPATEDVADIRDEIRFREGIPNEQQRLVLNGRQLEDGRSLADHGVKTECTLQLILKLRGDVGPGLKFADVYYEDTWLVELQLDSKAPDWRTCAEGLNLEGECENDDCEAFGNMVIHQFGFDSFNLMRDHRVPCPNCEKDFKPVTCGFHRCVWKFDGKLSDDGGEMPVARSTIASIRIRLEWDSLLIVAKSRRVAIAAKIPACSRSVAVRKSTVCSICWSTFGSTERNAVSRAQ</sequence>
<keyword evidence="3" id="KW-1185">Reference proteome</keyword>
<dbReference type="AlphaFoldDB" id="G4Z2R5"/>
<dbReference type="PROSITE" id="PS50053">
    <property type="entry name" value="UBIQUITIN_2"/>
    <property type="match status" value="1"/>
</dbReference>